<dbReference type="Pfam" id="PF00497">
    <property type="entry name" value="SBP_bac_3"/>
    <property type="match status" value="1"/>
</dbReference>
<dbReference type="RefSeq" id="WP_367166513.1">
    <property type="nucleotide sequence ID" value="NZ_JBFKZN010000001.1"/>
</dbReference>
<dbReference type="InterPro" id="IPR018313">
    <property type="entry name" value="SBP_3_CS"/>
</dbReference>
<dbReference type="PROSITE" id="PS01039">
    <property type="entry name" value="SBP_BACTERIAL_3"/>
    <property type="match status" value="1"/>
</dbReference>
<organism evidence="8 9">
    <name type="scientific">Erwinia papayae</name>
    <dbReference type="NCBI Taxonomy" id="206499"/>
    <lineage>
        <taxon>Bacteria</taxon>
        <taxon>Pseudomonadati</taxon>
        <taxon>Pseudomonadota</taxon>
        <taxon>Gammaproteobacteria</taxon>
        <taxon>Enterobacterales</taxon>
        <taxon>Erwiniaceae</taxon>
        <taxon>Erwinia</taxon>
    </lineage>
</organism>
<dbReference type="SMART" id="SM00062">
    <property type="entry name" value="PBPb"/>
    <property type="match status" value="1"/>
</dbReference>
<dbReference type="SUPFAM" id="SSF53850">
    <property type="entry name" value="Periplasmic binding protein-like II"/>
    <property type="match status" value="1"/>
</dbReference>
<name>A0ABV3MWP8_9GAMM</name>
<evidence type="ECO:0000256" key="3">
    <source>
        <dbReference type="ARBA" id="ARBA00022729"/>
    </source>
</evidence>
<comment type="subcellular location">
    <subcellularLocation>
        <location evidence="1">Cell envelope</location>
    </subcellularLocation>
</comment>
<keyword evidence="9" id="KW-1185">Reference proteome</keyword>
<gene>
    <name evidence="8" type="primary">glnH</name>
    <name evidence="8" type="ORF">ABW286_01840</name>
</gene>
<evidence type="ECO:0000313" key="8">
    <source>
        <dbReference type="EMBL" id="MEW5287946.1"/>
    </source>
</evidence>
<dbReference type="NCBIfam" id="NF007029">
    <property type="entry name" value="PRK09495.1"/>
    <property type="match status" value="1"/>
</dbReference>
<sequence length="247" mass="27240">MKSIVKFSLAALTLAFAFSSAAEKKLVVATDTAFVPFEFRQGNKYVGFDVELWDAIASQLNIDYTLKPMDFSGIIPALQTRNIDVAMAGITITEARKQAVDFSDGYYKSGLQVMVKASNDQIKSLDDLNGKVVAVKSGTGSVDYAKQHIRTKDLRQFPNIDNAYMELATGRADAVLHDTPNILYFIHTAGKGQFKAVGSSLEAQQYGIAFPKGSDTLREQVNSALKTLRENGTWNTLYKKWFGTEPE</sequence>
<comment type="caution">
    <text evidence="8">The sequence shown here is derived from an EMBL/GenBank/DDBJ whole genome shotgun (WGS) entry which is preliminary data.</text>
</comment>
<dbReference type="Gene3D" id="3.40.190.10">
    <property type="entry name" value="Periplasmic binding protein-like II"/>
    <property type="match status" value="2"/>
</dbReference>
<evidence type="ECO:0000256" key="4">
    <source>
        <dbReference type="RuleBase" id="RU003744"/>
    </source>
</evidence>
<dbReference type="Proteomes" id="UP001554567">
    <property type="component" value="Unassembled WGS sequence"/>
</dbReference>
<accession>A0ABV3MWP8</accession>
<dbReference type="PANTHER" id="PTHR35936">
    <property type="entry name" value="MEMBRANE-BOUND LYTIC MUREIN TRANSGLYCOSYLASE F"/>
    <property type="match status" value="1"/>
</dbReference>
<feature type="chain" id="PRO_5047379704" evidence="5">
    <location>
        <begin position="22"/>
        <end position="247"/>
    </location>
</feature>
<evidence type="ECO:0000259" key="7">
    <source>
        <dbReference type="SMART" id="SM00079"/>
    </source>
</evidence>
<dbReference type="SMART" id="SM00079">
    <property type="entry name" value="PBPe"/>
    <property type="match status" value="1"/>
</dbReference>
<comment type="similarity">
    <text evidence="2 4">Belongs to the bacterial solute-binding protein 3 family.</text>
</comment>
<dbReference type="PANTHER" id="PTHR35936:SF38">
    <property type="entry name" value="GLUTAMINE-BINDING PERIPLASMIC PROTEIN"/>
    <property type="match status" value="1"/>
</dbReference>
<feature type="domain" description="Ionotropic glutamate receptor C-terminal" evidence="7">
    <location>
        <begin position="25"/>
        <end position="244"/>
    </location>
</feature>
<feature type="signal peptide" evidence="5">
    <location>
        <begin position="1"/>
        <end position="21"/>
    </location>
</feature>
<dbReference type="EMBL" id="JBFKZN010000001">
    <property type="protein sequence ID" value="MEW5287946.1"/>
    <property type="molecule type" value="Genomic_DNA"/>
</dbReference>
<dbReference type="InterPro" id="IPR001638">
    <property type="entry name" value="Solute-binding_3/MltF_N"/>
</dbReference>
<dbReference type="InterPro" id="IPR044132">
    <property type="entry name" value="PBP2_GlnH"/>
</dbReference>
<dbReference type="CDD" id="cd00994">
    <property type="entry name" value="PBP2_GlnH"/>
    <property type="match status" value="1"/>
</dbReference>
<proteinExistence type="inferred from homology"/>
<evidence type="ECO:0000259" key="6">
    <source>
        <dbReference type="SMART" id="SM00062"/>
    </source>
</evidence>
<reference evidence="8 9" key="1">
    <citation type="submission" date="2024-07" db="EMBL/GenBank/DDBJ databases">
        <authorList>
            <person name="Dulla G.F.J."/>
            <person name="Delorm J.G."/>
        </authorList>
    </citation>
    <scope>NUCLEOTIDE SEQUENCE [LARGE SCALE GENOMIC DNA]</scope>
    <source>
        <strain evidence="8 9">JGD 233</strain>
    </source>
</reference>
<evidence type="ECO:0000256" key="5">
    <source>
        <dbReference type="SAM" id="SignalP"/>
    </source>
</evidence>
<protein>
    <submittedName>
        <fullName evidence="8">Glutamine ABC transporter substrate-binding protein GlnH</fullName>
    </submittedName>
</protein>
<feature type="domain" description="Solute-binding protein family 3/N-terminal" evidence="6">
    <location>
        <begin position="25"/>
        <end position="245"/>
    </location>
</feature>
<evidence type="ECO:0000313" key="9">
    <source>
        <dbReference type="Proteomes" id="UP001554567"/>
    </source>
</evidence>
<dbReference type="InterPro" id="IPR001320">
    <property type="entry name" value="Iontro_rcpt_C"/>
</dbReference>
<keyword evidence="3 5" id="KW-0732">Signal</keyword>
<evidence type="ECO:0000256" key="2">
    <source>
        <dbReference type="ARBA" id="ARBA00010333"/>
    </source>
</evidence>
<evidence type="ECO:0000256" key="1">
    <source>
        <dbReference type="ARBA" id="ARBA00004196"/>
    </source>
</evidence>